<protein>
    <submittedName>
        <fullName evidence="2">Uncharacterized protein</fullName>
    </submittedName>
</protein>
<gene>
    <name evidence="2" type="ORF">SAMN04488587_1528</name>
</gene>
<feature type="transmembrane region" description="Helical" evidence="1">
    <location>
        <begin position="46"/>
        <end position="67"/>
    </location>
</feature>
<dbReference type="STRING" id="1353158.SAMN04488587_1528"/>
<accession>A0A1I0AAA7</accession>
<evidence type="ECO:0000313" key="3">
    <source>
        <dbReference type="Proteomes" id="UP000243338"/>
    </source>
</evidence>
<keyword evidence="1" id="KW-0472">Membrane</keyword>
<name>A0A1I0AAA7_9EURY</name>
<dbReference type="RefSeq" id="WP_143052426.1">
    <property type="nucleotide sequence ID" value="NZ_FOHQ01000004.1"/>
</dbReference>
<keyword evidence="3" id="KW-1185">Reference proteome</keyword>
<keyword evidence="1" id="KW-1133">Transmembrane helix</keyword>
<evidence type="ECO:0000256" key="1">
    <source>
        <dbReference type="SAM" id="Phobius"/>
    </source>
</evidence>
<dbReference type="EMBL" id="FOHQ01000004">
    <property type="protein sequence ID" value="SES91140.1"/>
    <property type="molecule type" value="Genomic_DNA"/>
</dbReference>
<dbReference type="AlphaFoldDB" id="A0A1I0AAA7"/>
<proteinExistence type="predicted"/>
<feature type="transmembrane region" description="Helical" evidence="1">
    <location>
        <begin position="7"/>
        <end position="26"/>
    </location>
</feature>
<dbReference type="Proteomes" id="UP000243338">
    <property type="component" value="Unassembled WGS sequence"/>
</dbReference>
<evidence type="ECO:0000313" key="2">
    <source>
        <dbReference type="EMBL" id="SES91140.1"/>
    </source>
</evidence>
<keyword evidence="1" id="KW-0812">Transmembrane</keyword>
<sequence length="105" mass="11536">MIKGGKTILMKFVLLAYFGGLAINFIRLLELQTTPKAKRTPTFSDWLYTVQFFGGPLVGSFLAWAYYEGGMEYSPILIIHVGVSAPLIMKSFAGAIPTVGKQTID</sequence>
<organism evidence="2 3">
    <name type="scientific">Methanococcoides vulcani</name>
    <dbReference type="NCBI Taxonomy" id="1353158"/>
    <lineage>
        <taxon>Archaea</taxon>
        <taxon>Methanobacteriati</taxon>
        <taxon>Methanobacteriota</taxon>
        <taxon>Stenosarchaea group</taxon>
        <taxon>Methanomicrobia</taxon>
        <taxon>Methanosarcinales</taxon>
        <taxon>Methanosarcinaceae</taxon>
        <taxon>Methanococcoides</taxon>
    </lineage>
</organism>
<reference evidence="3" key="1">
    <citation type="submission" date="2016-10" db="EMBL/GenBank/DDBJ databases">
        <authorList>
            <person name="Varghese N."/>
            <person name="Submissions S."/>
        </authorList>
    </citation>
    <scope>NUCLEOTIDE SEQUENCE [LARGE SCALE GENOMIC DNA]</scope>
    <source>
        <strain evidence="3">SLH 33</strain>
    </source>
</reference>